<evidence type="ECO:0000313" key="2">
    <source>
        <dbReference type="EMBL" id="MBS4102935.1"/>
    </source>
</evidence>
<name>A0ABS5NF62_TSUPA</name>
<dbReference type="Gene3D" id="1.10.10.10">
    <property type="entry name" value="Winged helix-like DNA-binding domain superfamily/Winged helix DNA-binding domain"/>
    <property type="match status" value="1"/>
</dbReference>
<dbReference type="InterPro" id="IPR036388">
    <property type="entry name" value="WH-like_DNA-bd_sf"/>
</dbReference>
<evidence type="ECO:0000313" key="3">
    <source>
        <dbReference type="Proteomes" id="UP000676853"/>
    </source>
</evidence>
<gene>
    <name evidence="2" type="ORF">KFZ73_17020</name>
</gene>
<reference evidence="2 3" key="1">
    <citation type="submission" date="2021-04" db="EMBL/GenBank/DDBJ databases">
        <title>Whole genome sequence analysis of a thiophenic sulfur metabolizing bacteria.</title>
        <authorList>
            <person name="Akhtar N."/>
            <person name="Akram J."/>
            <person name="Aslam A."/>
        </authorList>
    </citation>
    <scope>NUCLEOTIDE SEQUENCE [LARGE SCALE GENOMIC DNA]</scope>
    <source>
        <strain evidence="2 3">3OW</strain>
    </source>
</reference>
<evidence type="ECO:0000256" key="1">
    <source>
        <dbReference type="SAM" id="MobiDB-lite"/>
    </source>
</evidence>
<dbReference type="Proteomes" id="UP000676853">
    <property type="component" value="Unassembled WGS sequence"/>
</dbReference>
<dbReference type="EMBL" id="JAGXOE010000045">
    <property type="protein sequence ID" value="MBS4102935.1"/>
    <property type="molecule type" value="Genomic_DNA"/>
</dbReference>
<dbReference type="RefSeq" id="WP_212554477.1">
    <property type="nucleotide sequence ID" value="NZ_JAGXOE010000045.1"/>
</dbReference>
<comment type="caution">
    <text evidence="2">The sequence shown here is derived from an EMBL/GenBank/DDBJ whole genome shotgun (WGS) entry which is preliminary data.</text>
</comment>
<protein>
    <submittedName>
        <fullName evidence="2">Uncharacterized protein</fullName>
    </submittedName>
</protein>
<keyword evidence="3" id="KW-1185">Reference proteome</keyword>
<sequence length="130" mass="13664">MTRFVVTDHDAAARAAAQLPDVARRLGARLTVGAQSLTGLEVTATPDEVLAAVARARRAQVRADDSLAELLLLLSDAGASARTIASATGMHHSAVRSRIQRAQAARDEEQQLAERAAWEAAQRAVEAGTA</sequence>
<feature type="region of interest" description="Disordered" evidence="1">
    <location>
        <begin position="96"/>
        <end position="115"/>
    </location>
</feature>
<accession>A0ABS5NF62</accession>
<organism evidence="2 3">
    <name type="scientific">Tsukamurella paurometabola</name>
    <name type="common">Corynebacterium paurometabolum</name>
    <dbReference type="NCBI Taxonomy" id="2061"/>
    <lineage>
        <taxon>Bacteria</taxon>
        <taxon>Bacillati</taxon>
        <taxon>Actinomycetota</taxon>
        <taxon>Actinomycetes</taxon>
        <taxon>Mycobacteriales</taxon>
        <taxon>Tsukamurellaceae</taxon>
        <taxon>Tsukamurella</taxon>
    </lineage>
</organism>
<proteinExistence type="predicted"/>